<accession>A0A2P2QBV1</accession>
<dbReference type="AlphaFoldDB" id="A0A2P2QBV1"/>
<protein>
    <submittedName>
        <fullName evidence="1">Uncharacterized protein</fullName>
    </submittedName>
</protein>
<reference evidence="1" key="1">
    <citation type="submission" date="2018-02" db="EMBL/GenBank/DDBJ databases">
        <title>Rhizophora mucronata_Transcriptome.</title>
        <authorList>
            <person name="Meera S.P."/>
            <person name="Sreeshan A."/>
            <person name="Augustine A."/>
        </authorList>
    </citation>
    <scope>NUCLEOTIDE SEQUENCE</scope>
    <source>
        <tissue evidence="1">Leaf</tissue>
    </source>
</reference>
<evidence type="ECO:0000313" key="1">
    <source>
        <dbReference type="EMBL" id="MBX64404.1"/>
    </source>
</evidence>
<organism evidence="1">
    <name type="scientific">Rhizophora mucronata</name>
    <name type="common">Asiatic mangrove</name>
    <dbReference type="NCBI Taxonomy" id="61149"/>
    <lineage>
        <taxon>Eukaryota</taxon>
        <taxon>Viridiplantae</taxon>
        <taxon>Streptophyta</taxon>
        <taxon>Embryophyta</taxon>
        <taxon>Tracheophyta</taxon>
        <taxon>Spermatophyta</taxon>
        <taxon>Magnoliopsida</taxon>
        <taxon>eudicotyledons</taxon>
        <taxon>Gunneridae</taxon>
        <taxon>Pentapetalae</taxon>
        <taxon>rosids</taxon>
        <taxon>fabids</taxon>
        <taxon>Malpighiales</taxon>
        <taxon>Rhizophoraceae</taxon>
        <taxon>Rhizophora</taxon>
    </lineage>
</organism>
<proteinExistence type="predicted"/>
<name>A0A2P2QBV1_RHIMU</name>
<sequence>MRLRFPRSHFSLCLFMSFFFPI</sequence>
<dbReference type="EMBL" id="GGEC01083920">
    <property type="protein sequence ID" value="MBX64404.1"/>
    <property type="molecule type" value="Transcribed_RNA"/>
</dbReference>